<dbReference type="Gene3D" id="2.120.10.30">
    <property type="entry name" value="TolB, C-terminal domain"/>
    <property type="match status" value="3"/>
</dbReference>
<name>A0A956LVK8_UNCEI</name>
<keyword evidence="2 5" id="KW-0547">Nucleotide-binding</keyword>
<evidence type="ECO:0000256" key="3">
    <source>
        <dbReference type="ARBA" id="ARBA00022777"/>
    </source>
</evidence>
<evidence type="ECO:0000313" key="9">
    <source>
        <dbReference type="Proteomes" id="UP000697710"/>
    </source>
</evidence>
<dbReference type="EMBL" id="JAGQHR010000006">
    <property type="protein sequence ID" value="MCA9726158.1"/>
    <property type="molecule type" value="Genomic_DNA"/>
</dbReference>
<dbReference type="InterPro" id="IPR011659">
    <property type="entry name" value="WD40"/>
</dbReference>
<organism evidence="8 9">
    <name type="scientific">Eiseniibacteriota bacterium</name>
    <dbReference type="NCBI Taxonomy" id="2212470"/>
    <lineage>
        <taxon>Bacteria</taxon>
        <taxon>Candidatus Eiseniibacteriota</taxon>
    </lineage>
</organism>
<dbReference type="PROSITE" id="PS00107">
    <property type="entry name" value="PROTEIN_KINASE_ATP"/>
    <property type="match status" value="1"/>
</dbReference>
<dbReference type="PROSITE" id="PS50011">
    <property type="entry name" value="PROTEIN_KINASE_DOM"/>
    <property type="match status" value="1"/>
</dbReference>
<dbReference type="CDD" id="cd14014">
    <property type="entry name" value="STKc_PknB_like"/>
    <property type="match status" value="1"/>
</dbReference>
<dbReference type="SUPFAM" id="SSF56112">
    <property type="entry name" value="Protein kinase-like (PK-like)"/>
    <property type="match status" value="1"/>
</dbReference>
<dbReference type="Gene3D" id="1.10.510.10">
    <property type="entry name" value="Transferase(Phosphotransferase) domain 1"/>
    <property type="match status" value="1"/>
</dbReference>
<sequence length="919" mass="99103">MSLAPGTRLGPYEIDHLLGAGGMGEVYLAVDSRLGRQVALKVLPPALSGNPAAKARFEREARTVSSLNHAHICTLHDIGSENGVDFLVMELLEGWTLAEVLHHGPLAFPYALEVAAQIADALDSAHQHGLIHRDLKPGNVMISDEGQAKVLDFGLARDVRDAEPGTSAAGGTGSDANAPRSGRRPPSILGRPSPGSRPPVPRSGPGSGTSSLPPTQPQDVTEMFLATALESHDPTLSLAATHGGLILGTPAYMSPEQARGEPTDRRTDVWAFGVVLFEMLSGHRPFGATNTAQMLMELQSVGPDWSRLPSQIPEAITRLLHFCLERDARRRRKDLGDVRLELLHEAAALGRRKRSGTGWRLGVQAPPRHFLEVLDGALLTLARDGRTVAFVAHEKGSGRIFVRRFDAFETRPLPGTEGAIDPFFSPDGQWIGFFAGGKLRKISVRGGANQALCEASYTRGASWSPDGTFILFTPGPTTGLHRVPTNGGPADPVTQVMPERGERTHRWPEVLPGGQSAIFTVGGAANPSNFEDASIAVVDLGSGERRTLYQGASMARYAASGHLVLAVGNTLHAVPFDLQRLQITGEPIPVFEGVRTDLSNGCSDFAVSDSGVLVTIGGRHARDQLRLVWVDRSGRLDPLSFPLRAWRYPRIAPDGERVALNVGIGKGSQDDVWTLDLARGTMNRLTFNGGSFTPVWSPDGRRVAYGIAVEGPERLVSRNADGGGDEVPVVTPGVPLFATDWTPDGSAVLYTRLWGSKLTIWLARPGEEPVSPGESPLLGWGARFSPDGRWFVYASETSGRPEIYVQAFEEIGSSPGGRWQISEEGGIEPIWSPAGDEIFYRIGDRMMAVPVGTTPSFRAERPRVLFEGLRNMSLPPFPVCNYDVSSDGQRFLMIEDINRESAPTAIQVAFDWFDELGPA</sequence>
<dbReference type="GO" id="GO:0005524">
    <property type="term" value="F:ATP binding"/>
    <property type="evidence" value="ECO:0007669"/>
    <property type="project" value="UniProtKB-UniRule"/>
</dbReference>
<dbReference type="PROSITE" id="PS00108">
    <property type="entry name" value="PROTEIN_KINASE_ST"/>
    <property type="match status" value="1"/>
</dbReference>
<evidence type="ECO:0000259" key="7">
    <source>
        <dbReference type="PROSITE" id="PS50011"/>
    </source>
</evidence>
<evidence type="ECO:0000313" key="8">
    <source>
        <dbReference type="EMBL" id="MCA9726158.1"/>
    </source>
</evidence>
<dbReference type="SUPFAM" id="SSF82171">
    <property type="entry name" value="DPP6 N-terminal domain-like"/>
    <property type="match status" value="2"/>
</dbReference>
<feature type="domain" description="Protein kinase" evidence="7">
    <location>
        <begin position="12"/>
        <end position="343"/>
    </location>
</feature>
<dbReference type="Pfam" id="PF07676">
    <property type="entry name" value="PD40"/>
    <property type="match status" value="3"/>
</dbReference>
<evidence type="ECO:0000256" key="4">
    <source>
        <dbReference type="ARBA" id="ARBA00022840"/>
    </source>
</evidence>
<dbReference type="InterPro" id="IPR008271">
    <property type="entry name" value="Ser/Thr_kinase_AS"/>
</dbReference>
<dbReference type="InterPro" id="IPR011042">
    <property type="entry name" value="6-blade_b-propeller_TolB-like"/>
</dbReference>
<gene>
    <name evidence="8" type="ORF">KC729_00640</name>
</gene>
<dbReference type="Gene3D" id="3.30.200.20">
    <property type="entry name" value="Phosphorylase Kinase, domain 1"/>
    <property type="match status" value="1"/>
</dbReference>
<comment type="caution">
    <text evidence="8">The sequence shown here is derived from an EMBL/GenBank/DDBJ whole genome shotgun (WGS) entry which is preliminary data.</text>
</comment>
<keyword evidence="3 8" id="KW-0418">Kinase</keyword>
<protein>
    <submittedName>
        <fullName evidence="8">Protein kinase</fullName>
    </submittedName>
</protein>
<evidence type="ECO:0000256" key="5">
    <source>
        <dbReference type="PROSITE-ProRule" id="PRU10141"/>
    </source>
</evidence>
<dbReference type="PANTHER" id="PTHR43289">
    <property type="entry name" value="MITOGEN-ACTIVATED PROTEIN KINASE KINASE KINASE 20-RELATED"/>
    <property type="match status" value="1"/>
</dbReference>
<dbReference type="GO" id="GO:0004674">
    <property type="term" value="F:protein serine/threonine kinase activity"/>
    <property type="evidence" value="ECO:0007669"/>
    <property type="project" value="TreeGrafter"/>
</dbReference>
<dbReference type="Pfam" id="PF00069">
    <property type="entry name" value="Pkinase"/>
    <property type="match status" value="2"/>
</dbReference>
<dbReference type="InterPro" id="IPR017441">
    <property type="entry name" value="Protein_kinase_ATP_BS"/>
</dbReference>
<proteinExistence type="predicted"/>
<feature type="binding site" evidence="5">
    <location>
        <position position="41"/>
    </location>
    <ligand>
        <name>ATP</name>
        <dbReference type="ChEBI" id="CHEBI:30616"/>
    </ligand>
</feature>
<dbReference type="InterPro" id="IPR011009">
    <property type="entry name" value="Kinase-like_dom_sf"/>
</dbReference>
<evidence type="ECO:0000256" key="1">
    <source>
        <dbReference type="ARBA" id="ARBA00022679"/>
    </source>
</evidence>
<evidence type="ECO:0000256" key="6">
    <source>
        <dbReference type="SAM" id="MobiDB-lite"/>
    </source>
</evidence>
<dbReference type="Proteomes" id="UP000697710">
    <property type="component" value="Unassembled WGS sequence"/>
</dbReference>
<feature type="region of interest" description="Disordered" evidence="6">
    <location>
        <begin position="161"/>
        <end position="217"/>
    </location>
</feature>
<evidence type="ECO:0000256" key="2">
    <source>
        <dbReference type="ARBA" id="ARBA00022741"/>
    </source>
</evidence>
<feature type="compositionally biased region" description="Low complexity" evidence="6">
    <location>
        <begin position="184"/>
        <end position="194"/>
    </location>
</feature>
<dbReference type="SMART" id="SM00220">
    <property type="entry name" value="S_TKc"/>
    <property type="match status" value="1"/>
</dbReference>
<dbReference type="AlphaFoldDB" id="A0A956LVK8"/>
<reference evidence="8" key="1">
    <citation type="submission" date="2020-04" db="EMBL/GenBank/DDBJ databases">
        <authorList>
            <person name="Zhang T."/>
        </authorList>
    </citation>
    <scope>NUCLEOTIDE SEQUENCE</scope>
    <source>
        <strain evidence="8">HKST-UBA01</strain>
    </source>
</reference>
<reference evidence="8" key="2">
    <citation type="journal article" date="2021" name="Microbiome">
        <title>Successional dynamics and alternative stable states in a saline activated sludge microbial community over 9 years.</title>
        <authorList>
            <person name="Wang Y."/>
            <person name="Ye J."/>
            <person name="Ju F."/>
            <person name="Liu L."/>
            <person name="Boyd J.A."/>
            <person name="Deng Y."/>
            <person name="Parks D.H."/>
            <person name="Jiang X."/>
            <person name="Yin X."/>
            <person name="Woodcroft B.J."/>
            <person name="Tyson G.W."/>
            <person name="Hugenholtz P."/>
            <person name="Polz M.F."/>
            <person name="Zhang T."/>
        </authorList>
    </citation>
    <scope>NUCLEOTIDE SEQUENCE</scope>
    <source>
        <strain evidence="8">HKST-UBA01</strain>
    </source>
</reference>
<dbReference type="InterPro" id="IPR000719">
    <property type="entry name" value="Prot_kinase_dom"/>
</dbReference>
<keyword evidence="1" id="KW-0808">Transferase</keyword>
<keyword evidence="4 5" id="KW-0067">ATP-binding</keyword>
<accession>A0A956LVK8</accession>
<dbReference type="PANTHER" id="PTHR43289:SF6">
    <property type="entry name" value="SERINE_THREONINE-PROTEIN KINASE NEKL-3"/>
    <property type="match status" value="1"/>
</dbReference>